<feature type="domain" description="Type II secretion system protein GspF" evidence="9">
    <location>
        <begin position="280"/>
        <end position="401"/>
    </location>
</feature>
<sequence>MKLAYEAFDNGGKKLSGTVEAASILDATESLRRQGLFVATIAPASSGSAGPMTSSAPASGRIRMGTGRKLKNLAMFTRQLAVLVASGTALVDALGALERQSKDAAWRSVVSSLRAKVEEGTPLSEAMAAYPHIFDAVARSLIAAGEAGGIFDVMLDRLAVLSKKSLHVRQAVVGALIYPTLLIFISINVLCLMLLFVLPRFTGLFESLDAPLPSTTKMLMHISEALRNYWWVLILVVVGAFFSARYWIRTPSGKRIFHGALVRAPMINNVTRSFAIARITRVLGTLLNGRVPMLEALALARQSCSNVHFADLVARAEEAVTRGSPMSSAFAESDLVTPSIVESMRSGEASGQVATLMLNISDFLDEENEVVVKSLTSILEPVILIGLGILVGFIAISMFLPLFDLTSAAQGGH</sequence>
<keyword evidence="11" id="KW-1185">Reference proteome</keyword>
<evidence type="ECO:0000256" key="2">
    <source>
        <dbReference type="ARBA" id="ARBA00005745"/>
    </source>
</evidence>
<evidence type="ECO:0000256" key="6">
    <source>
        <dbReference type="ARBA" id="ARBA00022989"/>
    </source>
</evidence>
<dbReference type="EMBL" id="CP063458">
    <property type="protein sequence ID" value="QOV92047.1"/>
    <property type="molecule type" value="Genomic_DNA"/>
</dbReference>
<proteinExistence type="inferred from homology"/>
<evidence type="ECO:0000256" key="5">
    <source>
        <dbReference type="ARBA" id="ARBA00022692"/>
    </source>
</evidence>
<reference evidence="10 11" key="1">
    <citation type="submission" date="2020-10" db="EMBL/GenBank/DDBJ databases">
        <title>Wide distribution of Phycisphaera-like planctomycetes from WD2101 soil group in peatlands and genome analysis of the first cultivated representative.</title>
        <authorList>
            <person name="Dedysh S.N."/>
            <person name="Beletsky A.V."/>
            <person name="Ivanova A."/>
            <person name="Kulichevskaya I.S."/>
            <person name="Suzina N.E."/>
            <person name="Philippov D.A."/>
            <person name="Rakitin A.L."/>
            <person name="Mardanov A.V."/>
            <person name="Ravin N.V."/>
        </authorList>
    </citation>
    <scope>NUCLEOTIDE SEQUENCE [LARGE SCALE GENOMIC DNA]</scope>
    <source>
        <strain evidence="10 11">M1803</strain>
    </source>
</reference>
<name>A0A7M2X2Q0_9BACT</name>
<gene>
    <name evidence="10" type="ORF">IPV69_12110</name>
</gene>
<dbReference type="InterPro" id="IPR003004">
    <property type="entry name" value="GspF/PilC"/>
</dbReference>
<keyword evidence="7 8" id="KW-0472">Membrane</keyword>
<keyword evidence="3" id="KW-1003">Cell membrane</keyword>
<evidence type="ECO:0000259" key="9">
    <source>
        <dbReference type="Pfam" id="PF00482"/>
    </source>
</evidence>
<protein>
    <submittedName>
        <fullName evidence="10">Type II secretion system F family protein</fullName>
    </submittedName>
</protein>
<keyword evidence="6 8" id="KW-1133">Transmembrane helix</keyword>
<comment type="subcellular location">
    <subcellularLocation>
        <location evidence="1">Cell inner membrane</location>
        <topology evidence="1">Multi-pass membrane protein</topology>
    </subcellularLocation>
</comment>
<dbReference type="PRINTS" id="PR00812">
    <property type="entry name" value="BCTERIALGSPF"/>
</dbReference>
<evidence type="ECO:0000256" key="4">
    <source>
        <dbReference type="ARBA" id="ARBA00022519"/>
    </source>
</evidence>
<feature type="domain" description="Type II secretion system protein GspF" evidence="9">
    <location>
        <begin position="76"/>
        <end position="199"/>
    </location>
</feature>
<dbReference type="InterPro" id="IPR042094">
    <property type="entry name" value="T2SS_GspF_sf"/>
</dbReference>
<evidence type="ECO:0000313" key="10">
    <source>
        <dbReference type="EMBL" id="QOV92047.1"/>
    </source>
</evidence>
<organism evidence="10 11">
    <name type="scientific">Humisphaera borealis</name>
    <dbReference type="NCBI Taxonomy" id="2807512"/>
    <lineage>
        <taxon>Bacteria</taxon>
        <taxon>Pseudomonadati</taxon>
        <taxon>Planctomycetota</taxon>
        <taxon>Phycisphaerae</taxon>
        <taxon>Tepidisphaerales</taxon>
        <taxon>Tepidisphaeraceae</taxon>
        <taxon>Humisphaera</taxon>
    </lineage>
</organism>
<evidence type="ECO:0000256" key="3">
    <source>
        <dbReference type="ARBA" id="ARBA00022475"/>
    </source>
</evidence>
<evidence type="ECO:0000256" key="7">
    <source>
        <dbReference type="ARBA" id="ARBA00023136"/>
    </source>
</evidence>
<feature type="transmembrane region" description="Helical" evidence="8">
    <location>
        <begin position="382"/>
        <end position="403"/>
    </location>
</feature>
<dbReference type="KEGG" id="hbs:IPV69_12110"/>
<feature type="transmembrane region" description="Helical" evidence="8">
    <location>
        <begin position="229"/>
        <end position="248"/>
    </location>
</feature>
<dbReference type="RefSeq" id="WP_206295374.1">
    <property type="nucleotide sequence ID" value="NZ_CP063458.1"/>
</dbReference>
<dbReference type="AlphaFoldDB" id="A0A7M2X2Q0"/>
<dbReference type="InterPro" id="IPR018076">
    <property type="entry name" value="T2SS_GspF_dom"/>
</dbReference>
<dbReference type="PANTHER" id="PTHR30012">
    <property type="entry name" value="GENERAL SECRETION PATHWAY PROTEIN"/>
    <property type="match status" value="1"/>
</dbReference>
<comment type="similarity">
    <text evidence="2">Belongs to the GSP F family.</text>
</comment>
<keyword evidence="5 8" id="KW-0812">Transmembrane</keyword>
<dbReference type="FunFam" id="1.20.81.30:FF:000001">
    <property type="entry name" value="Type II secretion system protein F"/>
    <property type="match status" value="1"/>
</dbReference>
<accession>A0A7M2X2Q0</accession>
<dbReference type="PANTHER" id="PTHR30012:SF0">
    <property type="entry name" value="TYPE II SECRETION SYSTEM PROTEIN F-RELATED"/>
    <property type="match status" value="1"/>
</dbReference>
<evidence type="ECO:0000256" key="8">
    <source>
        <dbReference type="SAM" id="Phobius"/>
    </source>
</evidence>
<dbReference type="Gene3D" id="1.20.81.30">
    <property type="entry name" value="Type II secretion system (T2SS), domain F"/>
    <property type="match status" value="2"/>
</dbReference>
<dbReference type="Proteomes" id="UP000593765">
    <property type="component" value="Chromosome"/>
</dbReference>
<evidence type="ECO:0000256" key="1">
    <source>
        <dbReference type="ARBA" id="ARBA00004429"/>
    </source>
</evidence>
<keyword evidence="4" id="KW-0997">Cell inner membrane</keyword>
<evidence type="ECO:0000313" key="11">
    <source>
        <dbReference type="Proteomes" id="UP000593765"/>
    </source>
</evidence>
<dbReference type="Pfam" id="PF00482">
    <property type="entry name" value="T2SSF"/>
    <property type="match status" value="2"/>
</dbReference>
<dbReference type="GO" id="GO:0005886">
    <property type="term" value="C:plasma membrane"/>
    <property type="evidence" value="ECO:0007669"/>
    <property type="project" value="UniProtKB-SubCell"/>
</dbReference>
<feature type="transmembrane region" description="Helical" evidence="8">
    <location>
        <begin position="171"/>
        <end position="198"/>
    </location>
</feature>